<dbReference type="OrthoDB" id="9802453at2"/>
<dbReference type="HAMAP" id="MF_00020">
    <property type="entry name" value="Acetate_kinase"/>
    <property type="match status" value="1"/>
</dbReference>
<accession>A0A3L7A249</accession>
<keyword evidence="7 9" id="KW-0067">ATP-binding</keyword>
<dbReference type="GO" id="GO:0005524">
    <property type="term" value="F:ATP binding"/>
    <property type="evidence" value="ECO:0007669"/>
    <property type="project" value="UniProtKB-KW"/>
</dbReference>
<evidence type="ECO:0000256" key="2">
    <source>
        <dbReference type="ARBA" id="ARBA00022490"/>
    </source>
</evidence>
<comment type="subunit">
    <text evidence="9">Homodimer.</text>
</comment>
<comment type="similarity">
    <text evidence="1 9 10">Belongs to the acetokinase family.</text>
</comment>
<comment type="pathway">
    <text evidence="9">Metabolic intermediate biosynthesis; acetyl-CoA biosynthesis; acetyl-CoA from acetate: step 1/2.</text>
</comment>
<dbReference type="GO" id="GO:0005829">
    <property type="term" value="C:cytosol"/>
    <property type="evidence" value="ECO:0007669"/>
    <property type="project" value="TreeGrafter"/>
</dbReference>
<reference evidence="11 12" key="1">
    <citation type="submission" date="2018-10" db="EMBL/GenBank/DDBJ databases">
        <title>Xanthobacter tagetidis genome sequencing and assembly.</title>
        <authorList>
            <person name="Maclea K.S."/>
            <person name="Goen A.E."/>
            <person name="Fatima S.A."/>
        </authorList>
    </citation>
    <scope>NUCLEOTIDE SEQUENCE [LARGE SCALE GENOMIC DNA]</scope>
    <source>
        <strain evidence="11 12">ATCC 700314</strain>
    </source>
</reference>
<feature type="binding site" evidence="9">
    <location>
        <position position="381"/>
    </location>
    <ligand>
        <name>Mg(2+)</name>
        <dbReference type="ChEBI" id="CHEBI:18420"/>
    </ligand>
</feature>
<dbReference type="PANTHER" id="PTHR21060:SF21">
    <property type="entry name" value="ACETATE KINASE"/>
    <property type="match status" value="1"/>
</dbReference>
<gene>
    <name evidence="9" type="primary">ackA</name>
    <name evidence="11" type="ORF">D9R14_18620</name>
</gene>
<keyword evidence="5 9" id="KW-0547">Nucleotide-binding</keyword>
<dbReference type="GO" id="GO:0008776">
    <property type="term" value="F:acetate kinase activity"/>
    <property type="evidence" value="ECO:0007669"/>
    <property type="project" value="UniProtKB-UniRule"/>
</dbReference>
<keyword evidence="2 9" id="KW-0963">Cytoplasm</keyword>
<dbReference type="PIRSF" id="PIRSF000722">
    <property type="entry name" value="Acetate_prop_kin"/>
    <property type="match status" value="1"/>
</dbReference>
<feature type="binding site" evidence="9">
    <location>
        <begin position="331"/>
        <end position="335"/>
    </location>
    <ligand>
        <name>ATP</name>
        <dbReference type="ChEBI" id="CHEBI:30616"/>
    </ligand>
</feature>
<feature type="binding site" evidence="9">
    <location>
        <position position="9"/>
    </location>
    <ligand>
        <name>Mg(2+)</name>
        <dbReference type="ChEBI" id="CHEBI:18420"/>
    </ligand>
</feature>
<evidence type="ECO:0000313" key="12">
    <source>
        <dbReference type="Proteomes" id="UP000269692"/>
    </source>
</evidence>
<sequence length="402" mass="43060">MAQVQLVLNAGSSSLKFQVFLDDGADVPNRLYRGLFEGLGSEPHFKVKDHAGEAVGDQRWPGDGTFGFEEALAHLSDWLSAHRGGHQLAAVGHRVVHGGAHYAHAVRLTPQIIAELDTLSPLAPLHQPRSLEPIRIIARRVPGLPQVAAFDTAFHRTQPEMAQLFAIPMSLSDAGVRRYGFHGLSYAYLATQFPKVGERLARGRVVAAHLGSGASLCAMEAGRSIANTMGFSALDGLMMGTRSGTIDPAVVFYLQRELGMSASEAEMFLYTKCGLAGVSGISSDMRELREKAEAQPSAQRAIDMFVYRINQELGAQVATLGGIDGLVFTAGIGENDPATRAEVIAAARWAGFELDLEANRAGAQRITKGNGPQAYVIPTDEEWMIVREMRAVLAADASVAAG</sequence>
<feature type="binding site" evidence="9">
    <location>
        <begin position="284"/>
        <end position="286"/>
    </location>
    <ligand>
        <name>ATP</name>
        <dbReference type="ChEBI" id="CHEBI:30616"/>
    </ligand>
</feature>
<dbReference type="Proteomes" id="UP000269692">
    <property type="component" value="Unassembled WGS sequence"/>
</dbReference>
<comment type="subcellular location">
    <subcellularLocation>
        <location evidence="9">Cytoplasm</location>
    </subcellularLocation>
</comment>
<comment type="catalytic activity">
    <reaction evidence="9">
        <text>acetate + ATP = acetyl phosphate + ADP</text>
        <dbReference type="Rhea" id="RHEA:11352"/>
        <dbReference type="ChEBI" id="CHEBI:22191"/>
        <dbReference type="ChEBI" id="CHEBI:30089"/>
        <dbReference type="ChEBI" id="CHEBI:30616"/>
        <dbReference type="ChEBI" id="CHEBI:456216"/>
        <dbReference type="EC" id="2.7.2.1"/>
    </reaction>
</comment>
<name>A0A3L7A249_9HYPH</name>
<dbReference type="RefSeq" id="WP_121624856.1">
    <property type="nucleotide sequence ID" value="NZ_JACIIW010000003.1"/>
</dbReference>
<evidence type="ECO:0000256" key="7">
    <source>
        <dbReference type="ARBA" id="ARBA00022840"/>
    </source>
</evidence>
<dbReference type="PROSITE" id="PS01076">
    <property type="entry name" value="ACETATE_KINASE_2"/>
    <property type="match status" value="1"/>
</dbReference>
<dbReference type="InterPro" id="IPR004372">
    <property type="entry name" value="Ac/propionate_kinase"/>
</dbReference>
<organism evidence="11 12">
    <name type="scientific">Xanthobacter tagetidis</name>
    <dbReference type="NCBI Taxonomy" id="60216"/>
    <lineage>
        <taxon>Bacteria</taxon>
        <taxon>Pseudomonadati</taxon>
        <taxon>Pseudomonadota</taxon>
        <taxon>Alphaproteobacteria</taxon>
        <taxon>Hyphomicrobiales</taxon>
        <taxon>Xanthobacteraceae</taxon>
        <taxon>Xanthobacter</taxon>
    </lineage>
</organism>
<dbReference type="Pfam" id="PF00871">
    <property type="entry name" value="Acetate_kinase"/>
    <property type="match status" value="1"/>
</dbReference>
<dbReference type="EMBL" id="RCTF01000019">
    <property type="protein sequence ID" value="RLP74383.1"/>
    <property type="molecule type" value="Genomic_DNA"/>
</dbReference>
<feature type="binding site" evidence="9">
    <location>
        <begin position="209"/>
        <end position="213"/>
    </location>
    <ligand>
        <name>ATP</name>
        <dbReference type="ChEBI" id="CHEBI:30616"/>
    </ligand>
</feature>
<feature type="binding site" evidence="9">
    <location>
        <position position="16"/>
    </location>
    <ligand>
        <name>ATP</name>
        <dbReference type="ChEBI" id="CHEBI:30616"/>
    </ligand>
</feature>
<dbReference type="InterPro" id="IPR043129">
    <property type="entry name" value="ATPase_NBD"/>
</dbReference>
<dbReference type="PRINTS" id="PR00471">
    <property type="entry name" value="ACETATEKNASE"/>
</dbReference>
<protein>
    <recommendedName>
        <fullName evidence="9">Acetate kinase</fullName>
        <ecNumber evidence="9">2.7.2.1</ecNumber>
    </recommendedName>
    <alternativeName>
        <fullName evidence="9">Acetokinase</fullName>
    </alternativeName>
</protein>
<evidence type="ECO:0000256" key="1">
    <source>
        <dbReference type="ARBA" id="ARBA00008748"/>
    </source>
</evidence>
<dbReference type="AlphaFoldDB" id="A0A3L7A249"/>
<proteinExistence type="inferred from homology"/>
<evidence type="ECO:0000256" key="8">
    <source>
        <dbReference type="ARBA" id="ARBA00022842"/>
    </source>
</evidence>
<keyword evidence="4 9" id="KW-0479">Metal-binding</keyword>
<comment type="function">
    <text evidence="9">Catalyzes the formation of acetyl phosphate from acetate and ATP. Can also catalyze the reverse reaction.</text>
</comment>
<dbReference type="SUPFAM" id="SSF53067">
    <property type="entry name" value="Actin-like ATPase domain"/>
    <property type="match status" value="2"/>
</dbReference>
<dbReference type="UniPathway" id="UPA00340">
    <property type="reaction ID" value="UER00458"/>
</dbReference>
<evidence type="ECO:0000313" key="11">
    <source>
        <dbReference type="EMBL" id="RLP74383.1"/>
    </source>
</evidence>
<comment type="caution">
    <text evidence="11">The sequence shown here is derived from an EMBL/GenBank/DDBJ whole genome shotgun (WGS) entry which is preliminary data.</text>
</comment>
<dbReference type="GO" id="GO:0006083">
    <property type="term" value="P:acetate metabolic process"/>
    <property type="evidence" value="ECO:0007669"/>
    <property type="project" value="TreeGrafter"/>
</dbReference>
<dbReference type="NCBIfam" id="TIGR00016">
    <property type="entry name" value="ackA"/>
    <property type="match status" value="1"/>
</dbReference>
<feature type="site" description="Transition state stabilizer" evidence="9">
    <location>
        <position position="182"/>
    </location>
</feature>
<comment type="cofactor">
    <cofactor evidence="9">
        <name>Mg(2+)</name>
        <dbReference type="ChEBI" id="CHEBI:18420"/>
    </cofactor>
    <cofactor evidence="9">
        <name>Mn(2+)</name>
        <dbReference type="ChEBI" id="CHEBI:29035"/>
    </cofactor>
    <text evidence="9">Mg(2+). Can also accept Mn(2+).</text>
</comment>
<evidence type="ECO:0000256" key="4">
    <source>
        <dbReference type="ARBA" id="ARBA00022723"/>
    </source>
</evidence>
<dbReference type="GO" id="GO:0006085">
    <property type="term" value="P:acetyl-CoA biosynthetic process"/>
    <property type="evidence" value="ECO:0007669"/>
    <property type="project" value="UniProtKB-UniRule"/>
</dbReference>
<dbReference type="GO" id="GO:0000287">
    <property type="term" value="F:magnesium ion binding"/>
    <property type="evidence" value="ECO:0007669"/>
    <property type="project" value="UniProtKB-UniRule"/>
</dbReference>
<keyword evidence="8 9" id="KW-0460">Magnesium</keyword>
<dbReference type="EC" id="2.7.2.1" evidence="9"/>
<keyword evidence="6 9" id="KW-0418">Kinase</keyword>
<feature type="active site" description="Proton donor/acceptor" evidence="9">
    <location>
        <position position="151"/>
    </location>
</feature>
<feature type="binding site" evidence="9">
    <location>
        <position position="94"/>
    </location>
    <ligand>
        <name>substrate</name>
    </ligand>
</feature>
<evidence type="ECO:0000256" key="6">
    <source>
        <dbReference type="ARBA" id="ARBA00022777"/>
    </source>
</evidence>
<keyword evidence="12" id="KW-1185">Reference proteome</keyword>
<keyword evidence="3 9" id="KW-0808">Transferase</keyword>
<dbReference type="InterPro" id="IPR023865">
    <property type="entry name" value="Aliphatic_acid_kinase_CS"/>
</dbReference>
<dbReference type="InterPro" id="IPR000890">
    <property type="entry name" value="Aliphatic_acid_kin_short-chain"/>
</dbReference>
<evidence type="ECO:0000256" key="5">
    <source>
        <dbReference type="ARBA" id="ARBA00022741"/>
    </source>
</evidence>
<evidence type="ECO:0000256" key="10">
    <source>
        <dbReference type="RuleBase" id="RU003835"/>
    </source>
</evidence>
<evidence type="ECO:0000256" key="9">
    <source>
        <dbReference type="HAMAP-Rule" id="MF_00020"/>
    </source>
</evidence>
<evidence type="ECO:0000256" key="3">
    <source>
        <dbReference type="ARBA" id="ARBA00022679"/>
    </source>
</evidence>
<dbReference type="PANTHER" id="PTHR21060">
    <property type="entry name" value="ACETATE KINASE"/>
    <property type="match status" value="1"/>
</dbReference>
<dbReference type="Gene3D" id="3.30.420.40">
    <property type="match status" value="2"/>
</dbReference>
<feature type="site" description="Transition state stabilizer" evidence="9">
    <location>
        <position position="242"/>
    </location>
</feature>